<dbReference type="Pfam" id="PF23270">
    <property type="entry name" value="HAD_RAM2_N"/>
    <property type="match status" value="1"/>
</dbReference>
<evidence type="ECO:0000256" key="5">
    <source>
        <dbReference type="ARBA" id="ARBA00022989"/>
    </source>
</evidence>
<evidence type="ECO:0000256" key="3">
    <source>
        <dbReference type="ARBA" id="ARBA00022679"/>
    </source>
</evidence>
<feature type="domain" description="Phospholipid/glycerol acyltransferase" evidence="8">
    <location>
        <begin position="245"/>
        <end position="342"/>
    </location>
</feature>
<dbReference type="Proteomes" id="UP000636709">
    <property type="component" value="Unassembled WGS sequence"/>
</dbReference>
<gene>
    <name evidence="9" type="ORF">HU200_047812</name>
</gene>
<protein>
    <recommendedName>
        <fullName evidence="8">Phospholipid/glycerol acyltransferase domain-containing protein</fullName>
    </recommendedName>
</protein>
<name>A0A835AW51_9POAL</name>
<evidence type="ECO:0000256" key="4">
    <source>
        <dbReference type="ARBA" id="ARBA00022692"/>
    </source>
</evidence>
<keyword evidence="5 7" id="KW-1133">Transmembrane helix</keyword>
<dbReference type="SUPFAM" id="SSF69593">
    <property type="entry name" value="Glycerol-3-phosphate (1)-acyltransferase"/>
    <property type="match status" value="1"/>
</dbReference>
<dbReference type="PANTHER" id="PTHR15486">
    <property type="entry name" value="ANCIENT UBIQUITOUS PROTEIN"/>
    <property type="match status" value="1"/>
</dbReference>
<dbReference type="EMBL" id="JACEFO010002183">
    <property type="protein sequence ID" value="KAF8675442.1"/>
    <property type="molecule type" value="Genomic_DNA"/>
</dbReference>
<dbReference type="Pfam" id="PF01553">
    <property type="entry name" value="Acyltransferase"/>
    <property type="match status" value="1"/>
</dbReference>
<dbReference type="InterPro" id="IPR023214">
    <property type="entry name" value="HAD_sf"/>
</dbReference>
<dbReference type="InterPro" id="IPR056462">
    <property type="entry name" value="HAD_RAM2/GPAT1-8"/>
</dbReference>
<dbReference type="CDD" id="cd06551">
    <property type="entry name" value="LPLAT"/>
    <property type="match status" value="1"/>
</dbReference>
<dbReference type="Gene3D" id="3.40.50.1000">
    <property type="entry name" value="HAD superfamily/HAD-like"/>
    <property type="match status" value="1"/>
</dbReference>
<evidence type="ECO:0000313" key="10">
    <source>
        <dbReference type="Proteomes" id="UP000636709"/>
    </source>
</evidence>
<keyword evidence="10" id="KW-1185">Reference proteome</keyword>
<comment type="subcellular location">
    <subcellularLocation>
        <location evidence="1">Membrane</location>
        <topology evidence="1">Multi-pass membrane protein</topology>
    </subcellularLocation>
</comment>
<keyword evidence="3" id="KW-0808">Transferase</keyword>
<dbReference type="InterPro" id="IPR036412">
    <property type="entry name" value="HAD-like_sf"/>
</dbReference>
<evidence type="ECO:0000256" key="1">
    <source>
        <dbReference type="ARBA" id="ARBA00004141"/>
    </source>
</evidence>
<dbReference type="OrthoDB" id="1854593at2759"/>
<evidence type="ECO:0000256" key="6">
    <source>
        <dbReference type="ARBA" id="ARBA00023136"/>
    </source>
</evidence>
<keyword evidence="4 7" id="KW-0812">Transmembrane</keyword>
<feature type="transmembrane region" description="Helical" evidence="7">
    <location>
        <begin position="185"/>
        <end position="210"/>
    </location>
</feature>
<dbReference type="GO" id="GO:0010143">
    <property type="term" value="P:cutin biosynthetic process"/>
    <property type="evidence" value="ECO:0007669"/>
    <property type="project" value="TreeGrafter"/>
</dbReference>
<reference evidence="9" key="1">
    <citation type="submission" date="2020-07" db="EMBL/GenBank/DDBJ databases">
        <title>Genome sequence and genetic diversity analysis of an under-domesticated orphan crop, white fonio (Digitaria exilis).</title>
        <authorList>
            <person name="Bennetzen J.L."/>
            <person name="Chen S."/>
            <person name="Ma X."/>
            <person name="Wang X."/>
            <person name="Yssel A.E.J."/>
            <person name="Chaluvadi S.R."/>
            <person name="Johnson M."/>
            <person name="Gangashetty P."/>
            <person name="Hamidou F."/>
            <person name="Sanogo M.D."/>
            <person name="Zwaenepoel A."/>
            <person name="Wallace J."/>
            <person name="Van De Peer Y."/>
            <person name="Van Deynze A."/>
        </authorList>
    </citation>
    <scope>NUCLEOTIDE SEQUENCE</scope>
    <source>
        <tissue evidence="9">Leaves</tissue>
    </source>
</reference>
<dbReference type="GO" id="GO:0090447">
    <property type="term" value="F:glycerol-3-phosphate 2-O-acyltransferase activity"/>
    <property type="evidence" value="ECO:0007669"/>
    <property type="project" value="TreeGrafter"/>
</dbReference>
<proteinExistence type="inferred from homology"/>
<accession>A0A835AW51</accession>
<organism evidence="9 10">
    <name type="scientific">Digitaria exilis</name>
    <dbReference type="NCBI Taxonomy" id="1010633"/>
    <lineage>
        <taxon>Eukaryota</taxon>
        <taxon>Viridiplantae</taxon>
        <taxon>Streptophyta</taxon>
        <taxon>Embryophyta</taxon>
        <taxon>Tracheophyta</taxon>
        <taxon>Spermatophyta</taxon>
        <taxon>Magnoliopsida</taxon>
        <taxon>Liliopsida</taxon>
        <taxon>Poales</taxon>
        <taxon>Poaceae</taxon>
        <taxon>PACMAD clade</taxon>
        <taxon>Panicoideae</taxon>
        <taxon>Panicodae</taxon>
        <taxon>Paniceae</taxon>
        <taxon>Anthephorinae</taxon>
        <taxon>Digitaria</taxon>
    </lineage>
</organism>
<dbReference type="SMART" id="SM00563">
    <property type="entry name" value="PlsC"/>
    <property type="match status" value="1"/>
</dbReference>
<dbReference type="GO" id="GO:0016020">
    <property type="term" value="C:membrane"/>
    <property type="evidence" value="ECO:0007669"/>
    <property type="project" value="UniProtKB-SubCell"/>
</dbReference>
<keyword evidence="6 7" id="KW-0472">Membrane</keyword>
<evidence type="ECO:0000313" key="9">
    <source>
        <dbReference type="EMBL" id="KAF8675442.1"/>
    </source>
</evidence>
<comment type="similarity">
    <text evidence="2">Belongs to the GPAT/DAPAT family.</text>
</comment>
<dbReference type="AlphaFoldDB" id="A0A835AW51"/>
<dbReference type="SUPFAM" id="SSF56784">
    <property type="entry name" value="HAD-like"/>
    <property type="match status" value="1"/>
</dbReference>
<comment type="caution">
    <text evidence="9">The sequence shown here is derived from an EMBL/GenBank/DDBJ whole genome shotgun (WGS) entry which is preliminary data.</text>
</comment>
<dbReference type="InterPro" id="IPR002123">
    <property type="entry name" value="Plipid/glycerol_acylTrfase"/>
</dbReference>
<dbReference type="GO" id="GO:0016791">
    <property type="term" value="F:phosphatase activity"/>
    <property type="evidence" value="ECO:0007669"/>
    <property type="project" value="TreeGrafter"/>
</dbReference>
<evidence type="ECO:0000259" key="8">
    <source>
        <dbReference type="SMART" id="SM00563"/>
    </source>
</evidence>
<sequence length="442" mass="48228">MAASPFPTVDKCSSTDRASDTVVADLDGTLLCGRSSFPYFAHMAFETGAGLLYYFVSEPAGIQVLIFASMAGAKISDIEAVARAVLPKFYCSDLHPESWRVFSECGRRCVLTANPRIMVEAFLKEYIGTDVVVGTELAVWRGRATGLEGYVVPATPKVKPVAREDLPKPVVFHDGRLVQKPSPAMALLTVLWIPIGFLLACLRIAAGALLPMRMVYHAFRALGVRVTIKGNPPPPASRETGQTGVLFICSHRTLLDPIFLSTALGRPITAVSRLSEILSPIRTVRLTRDRAADAAMIKRLLTEGDLVICPEGTTCREPFLLRFSALFAELTDEIVPVAMENQMSMFHGTTARGWKGLDPFYFFMNPSPGYVVTFLNKLPGELTCSGGKSSHEVANYIQRIIASTLSYECTSFTRKDKYKALAGNDGSVVSKPNIDKKKVMGC</sequence>
<evidence type="ECO:0000256" key="2">
    <source>
        <dbReference type="ARBA" id="ARBA00007937"/>
    </source>
</evidence>
<evidence type="ECO:0000256" key="7">
    <source>
        <dbReference type="SAM" id="Phobius"/>
    </source>
</evidence>
<dbReference type="PANTHER" id="PTHR15486:SF96">
    <property type="entry name" value="LIPID DROPLET-REGULATING VLDL ASSEMBLY FACTOR AUP1"/>
    <property type="match status" value="1"/>
</dbReference>